<keyword evidence="4" id="KW-0862">Zinc</keyword>
<evidence type="ECO:0000313" key="7">
    <source>
        <dbReference type="Proteomes" id="UP000318102"/>
    </source>
</evidence>
<evidence type="ECO:0000256" key="2">
    <source>
        <dbReference type="ARBA" id="ARBA00022723"/>
    </source>
</evidence>
<sequence length="123" mass="13377">MDWDGSSAYISQFNSGVSLWNSYKSGVIRKDTITTIQDLAISDYYEVSSTAGVTSSAGTIRFNNYQMAGYTSTKKLNVAIHEIGHALGLGHNTSADVMYAYVSNNTALSVNDRASYDAAYLTY</sequence>
<evidence type="ECO:0000256" key="3">
    <source>
        <dbReference type="ARBA" id="ARBA00022801"/>
    </source>
</evidence>
<dbReference type="Pfam" id="PF00413">
    <property type="entry name" value="Peptidase_M10"/>
    <property type="match status" value="1"/>
</dbReference>
<dbReference type="EMBL" id="VNJK01000003">
    <property type="protein sequence ID" value="TVX88412.1"/>
    <property type="molecule type" value="Genomic_DNA"/>
</dbReference>
<dbReference type="Proteomes" id="UP000318102">
    <property type="component" value="Unassembled WGS sequence"/>
</dbReference>
<keyword evidence="2" id="KW-0479">Metal-binding</keyword>
<dbReference type="SUPFAM" id="SSF55486">
    <property type="entry name" value="Metalloproteases ('zincins'), catalytic domain"/>
    <property type="match status" value="1"/>
</dbReference>
<keyword evidence="6" id="KW-0482">Metalloprotease</keyword>
<keyword evidence="3" id="KW-0378">Hydrolase</keyword>
<dbReference type="GO" id="GO:0004222">
    <property type="term" value="F:metalloendopeptidase activity"/>
    <property type="evidence" value="ECO:0007669"/>
    <property type="project" value="InterPro"/>
</dbReference>
<organism evidence="6 7">
    <name type="scientific">Paenibacillus agilis</name>
    <dbReference type="NCBI Taxonomy" id="3020863"/>
    <lineage>
        <taxon>Bacteria</taxon>
        <taxon>Bacillati</taxon>
        <taxon>Bacillota</taxon>
        <taxon>Bacilli</taxon>
        <taxon>Bacillales</taxon>
        <taxon>Paenibacillaceae</taxon>
        <taxon>Paenibacillus</taxon>
    </lineage>
</organism>
<comment type="caution">
    <text evidence="6">The sequence shown here is derived from an EMBL/GenBank/DDBJ whole genome shotgun (WGS) entry which is preliminary data.</text>
</comment>
<evidence type="ECO:0000256" key="4">
    <source>
        <dbReference type="ARBA" id="ARBA00022833"/>
    </source>
</evidence>
<evidence type="ECO:0000313" key="6">
    <source>
        <dbReference type="EMBL" id="TVX88412.1"/>
    </source>
</evidence>
<reference evidence="6 7" key="1">
    <citation type="submission" date="2019-07" db="EMBL/GenBank/DDBJ databases">
        <authorList>
            <person name="Kim J."/>
        </authorList>
    </citation>
    <scope>NUCLEOTIDE SEQUENCE [LARGE SCALE GENOMIC DNA]</scope>
    <source>
        <strain evidence="6 7">N4</strain>
    </source>
</reference>
<evidence type="ECO:0000259" key="5">
    <source>
        <dbReference type="Pfam" id="PF00413"/>
    </source>
</evidence>
<dbReference type="GO" id="GO:0008270">
    <property type="term" value="F:zinc ion binding"/>
    <property type="evidence" value="ECO:0007669"/>
    <property type="project" value="InterPro"/>
</dbReference>
<dbReference type="GO" id="GO:0031012">
    <property type="term" value="C:extracellular matrix"/>
    <property type="evidence" value="ECO:0007669"/>
    <property type="project" value="InterPro"/>
</dbReference>
<name>A0A559IL81_9BACL</name>
<dbReference type="GO" id="GO:0006508">
    <property type="term" value="P:proteolysis"/>
    <property type="evidence" value="ECO:0007669"/>
    <property type="project" value="UniProtKB-KW"/>
</dbReference>
<protein>
    <submittedName>
        <fullName evidence="6">Matrixin family metalloprotease</fullName>
    </submittedName>
</protein>
<keyword evidence="1" id="KW-0645">Protease</keyword>
<dbReference type="Gene3D" id="3.40.390.10">
    <property type="entry name" value="Collagenase (Catalytic Domain)"/>
    <property type="match status" value="1"/>
</dbReference>
<dbReference type="InterPro" id="IPR001818">
    <property type="entry name" value="Pept_M10_metallopeptidase"/>
</dbReference>
<gene>
    <name evidence="6" type="ORF">FPZ44_19435</name>
</gene>
<keyword evidence="7" id="KW-1185">Reference proteome</keyword>
<accession>A0A559IL81</accession>
<evidence type="ECO:0000256" key="1">
    <source>
        <dbReference type="ARBA" id="ARBA00022670"/>
    </source>
</evidence>
<dbReference type="OrthoDB" id="2148705at2"/>
<feature type="domain" description="Peptidase M10 metallopeptidase" evidence="5">
    <location>
        <begin position="70"/>
        <end position="120"/>
    </location>
</feature>
<dbReference type="InterPro" id="IPR024079">
    <property type="entry name" value="MetalloPept_cat_dom_sf"/>
</dbReference>
<proteinExistence type="predicted"/>
<dbReference type="AlphaFoldDB" id="A0A559IL81"/>